<proteinExistence type="predicted"/>
<dbReference type="GO" id="GO:0071111">
    <property type="term" value="F:cyclic-guanylate-specific phosphodiesterase activity"/>
    <property type="evidence" value="ECO:0007669"/>
    <property type="project" value="InterPro"/>
</dbReference>
<dbReference type="InterPro" id="IPR029787">
    <property type="entry name" value="Nucleotide_cyclase"/>
</dbReference>
<name>A0A173SRA0_9FIRM</name>
<feature type="domain" description="GGDEF" evidence="2">
    <location>
        <begin position="161"/>
        <end position="294"/>
    </location>
</feature>
<dbReference type="RefSeq" id="WP_055237865.1">
    <property type="nucleotide sequence ID" value="NZ_CYXM01000004.1"/>
</dbReference>
<gene>
    <name evidence="3" type="primary">yjcC</name>
    <name evidence="3" type="ORF">ERS852580_01211</name>
</gene>
<feature type="domain" description="EAL" evidence="1">
    <location>
        <begin position="303"/>
        <end position="558"/>
    </location>
</feature>
<dbReference type="InterPro" id="IPR050706">
    <property type="entry name" value="Cyclic-di-GMP_PDE-like"/>
</dbReference>
<dbReference type="OrthoDB" id="9805474at2"/>
<dbReference type="Gene3D" id="3.30.70.270">
    <property type="match status" value="1"/>
</dbReference>
<evidence type="ECO:0000259" key="1">
    <source>
        <dbReference type="PROSITE" id="PS50883"/>
    </source>
</evidence>
<dbReference type="PROSITE" id="PS50887">
    <property type="entry name" value="GGDEF"/>
    <property type="match status" value="1"/>
</dbReference>
<organism evidence="3 4">
    <name type="scientific">Agathobacter rectalis</name>
    <dbReference type="NCBI Taxonomy" id="39491"/>
    <lineage>
        <taxon>Bacteria</taxon>
        <taxon>Bacillati</taxon>
        <taxon>Bacillota</taxon>
        <taxon>Clostridia</taxon>
        <taxon>Lachnospirales</taxon>
        <taxon>Lachnospiraceae</taxon>
        <taxon>Agathobacter</taxon>
    </lineage>
</organism>
<accession>A0A173SRA0</accession>
<sequence length="558" mass="64446">MRAFDAYKILDEQEAGSLIDLIAPCMDDYLYIIDLKNDTLRISQSAVERFMLPDKFMNDATKHLRTLVYEKDRKLLENHKRKIYDGKEKRYNVLCRLMNSKNLPVWINCRGEVINDEAGKPRYIIGCMNETGTRQRADNISGLLGEKEMASYLYSQPKEKLSGYFIQIGIDDFGIINNVQGQIYGNYILKRVAECIAECLSSGQRIYHLVTDKYMLVDMLSKSQDDVVQLFKRIGEKIDEFIVDENYKSIFSISAGVTDISTLAEDAIECRKKSDFSLKCAKKRDGGSLYFFEEEDYKVSLRKNTILSALRSATVNDFEGFEVYYQPILDSADRIIGAEALLRFFMHSDEGDEMISPVEFIPLLEKSRLIIPVGEFVLNEAAKMCREMQQYIADFRVNINVSYIQIMRGSMANKILTAIRANNLRPESICIEMTESGFMDMTPCFCSFRKKLDENNIQFIIDDFGTGYSNLRYISEMNPDYVKIDKDFTAMAMRSEKDHELFRKIIEMVHSVNIKICIEGIEKEEWACAMKEIHVDYMQGYLYGRPCEKGVFLNNYGI</sequence>
<dbReference type="InterPro" id="IPR043128">
    <property type="entry name" value="Rev_trsase/Diguanyl_cyclase"/>
</dbReference>
<dbReference type="PANTHER" id="PTHR33121:SF70">
    <property type="entry name" value="SIGNALING PROTEIN YKOW"/>
    <property type="match status" value="1"/>
</dbReference>
<dbReference type="SUPFAM" id="SSF141868">
    <property type="entry name" value="EAL domain-like"/>
    <property type="match status" value="1"/>
</dbReference>
<evidence type="ECO:0000313" key="4">
    <source>
        <dbReference type="Proteomes" id="UP000095673"/>
    </source>
</evidence>
<dbReference type="EMBL" id="CYXM01000004">
    <property type="protein sequence ID" value="CUM92982.1"/>
    <property type="molecule type" value="Genomic_DNA"/>
</dbReference>
<dbReference type="PANTHER" id="PTHR33121">
    <property type="entry name" value="CYCLIC DI-GMP PHOSPHODIESTERASE PDEF"/>
    <property type="match status" value="1"/>
</dbReference>
<dbReference type="CDD" id="cd01948">
    <property type="entry name" value="EAL"/>
    <property type="match status" value="1"/>
</dbReference>
<evidence type="ECO:0000259" key="2">
    <source>
        <dbReference type="PROSITE" id="PS50887"/>
    </source>
</evidence>
<dbReference type="InterPro" id="IPR035919">
    <property type="entry name" value="EAL_sf"/>
</dbReference>
<dbReference type="InterPro" id="IPR000160">
    <property type="entry name" value="GGDEF_dom"/>
</dbReference>
<dbReference type="Pfam" id="PF00563">
    <property type="entry name" value="EAL"/>
    <property type="match status" value="1"/>
</dbReference>
<dbReference type="InterPro" id="IPR001633">
    <property type="entry name" value="EAL_dom"/>
</dbReference>
<reference evidence="3 4" key="1">
    <citation type="submission" date="2015-09" db="EMBL/GenBank/DDBJ databases">
        <authorList>
            <consortium name="Pathogen Informatics"/>
        </authorList>
    </citation>
    <scope>NUCLEOTIDE SEQUENCE [LARGE SCALE GENOMIC DNA]</scope>
    <source>
        <strain evidence="3 4">2789STDY5834968</strain>
    </source>
</reference>
<dbReference type="PROSITE" id="PS50883">
    <property type="entry name" value="EAL"/>
    <property type="match status" value="1"/>
</dbReference>
<evidence type="ECO:0000313" key="3">
    <source>
        <dbReference type="EMBL" id="CUM92982.1"/>
    </source>
</evidence>
<dbReference type="InterPro" id="IPR035965">
    <property type="entry name" value="PAS-like_dom_sf"/>
</dbReference>
<dbReference type="AlphaFoldDB" id="A0A173SRA0"/>
<dbReference type="Gene3D" id="3.20.20.450">
    <property type="entry name" value="EAL domain"/>
    <property type="match status" value="1"/>
</dbReference>
<dbReference type="Gene3D" id="3.30.450.20">
    <property type="entry name" value="PAS domain"/>
    <property type="match status" value="1"/>
</dbReference>
<protein>
    <submittedName>
        <fullName evidence="3">Uncharacterized membrane protein YjcC</fullName>
    </submittedName>
</protein>
<dbReference type="SUPFAM" id="SSF55785">
    <property type="entry name" value="PYP-like sensor domain (PAS domain)"/>
    <property type="match status" value="1"/>
</dbReference>
<dbReference type="SUPFAM" id="SSF55073">
    <property type="entry name" value="Nucleotide cyclase"/>
    <property type="match status" value="1"/>
</dbReference>
<dbReference type="Proteomes" id="UP000095673">
    <property type="component" value="Unassembled WGS sequence"/>
</dbReference>
<dbReference type="SMART" id="SM00052">
    <property type="entry name" value="EAL"/>
    <property type="match status" value="1"/>
</dbReference>
<dbReference type="Pfam" id="PF00990">
    <property type="entry name" value="GGDEF"/>
    <property type="match status" value="1"/>
</dbReference>